<proteinExistence type="predicted"/>
<reference evidence="3 4" key="1">
    <citation type="submission" date="2018-11" db="EMBL/GenBank/DDBJ databases">
        <title>Genomes From Bacteria Associated with the Canine Oral Cavity: a Test Case for Automated Genome-Based Taxonomic Assignment.</title>
        <authorList>
            <person name="Coil D.A."/>
            <person name="Jospin G."/>
            <person name="Darling A.E."/>
            <person name="Wallis C."/>
            <person name="Davis I.J."/>
            <person name="Harris S."/>
            <person name="Eisen J.A."/>
            <person name="Holcombe L.J."/>
            <person name="O'Flynn C."/>
        </authorList>
    </citation>
    <scope>NUCLEOTIDE SEQUENCE [LARGE SCALE GENOMIC DNA]</scope>
    <source>
        <strain evidence="3 4">OH2617_COT-023</strain>
    </source>
</reference>
<evidence type="ECO:0000313" key="3">
    <source>
        <dbReference type="EMBL" id="RRD63122.1"/>
    </source>
</evidence>
<dbReference type="SUPFAM" id="SSF49373">
    <property type="entry name" value="Invasin/intimin cell-adhesion fragments"/>
    <property type="match status" value="5"/>
</dbReference>
<organism evidence="3 4">
    <name type="scientific">Tannerella forsythia</name>
    <name type="common">Bacteroides forsythus</name>
    <dbReference type="NCBI Taxonomy" id="28112"/>
    <lineage>
        <taxon>Bacteria</taxon>
        <taxon>Pseudomonadati</taxon>
        <taxon>Bacteroidota</taxon>
        <taxon>Bacteroidia</taxon>
        <taxon>Bacteroidales</taxon>
        <taxon>Tannerellaceae</taxon>
        <taxon>Tannerella</taxon>
    </lineage>
</organism>
<dbReference type="Proteomes" id="UP000278609">
    <property type="component" value="Unassembled WGS sequence"/>
</dbReference>
<dbReference type="Pfam" id="PF02368">
    <property type="entry name" value="Big_2"/>
    <property type="match status" value="5"/>
</dbReference>
<sequence length="887" mass="96216">MKRFLYLCWAIALFIGQVSAQQRLVQGLVHPVPLSDKEIDQPLSLRADQSFTFDDIKYWVGKGQNRAALVIEWHDGNDPDAIVWGYRWNGNASGLDMISAIAEADPRLIFLRQHTGPMGSTINGLGYNCPVGSISYDLEGAKTDPRVSFKFQPPYKMSTQTGHPATPEEDVRKALADGYQTGVIDHPFNAHLYGYPAYDYDYWKCSSGTHWDAGWYEGYWSYWVRDSQTDDFTYSGLGASSRQLVDGSWDGWSYLRDMTVWTGAELGDSFTAAVDPNAKPVTGVALSQSAITIHIPNTYRLTYTITPTDADIQTVTWESSEQTVATVNNQGLVTAVAPGKAMITVKTDDGGFTATCEVIVTQAPVPVKSVSLDVNSLTLEKGDKKKLTATVLPSEADNKGITWHSSEQKVATVNEQGLVTAVAKGQTKITVKTDDGGFTAICEVTVTDPFAVTGVTLDETELILSQGQTKKLTATVTPPEAKNKNVTWRSSSKAIATVNDQGLVTAVAKGKTKITVKTDDGEFTAICEVTVTDPFAVTGVTLDETELVLSQGQTKKLTATVTPPEAKNKKVAWRSSNKAIATVNDQGLVTAIMPGRVNIVVETDEGEFMASCKLTVTKTDPLAVTGVALNETELTLSQGQTQKLTATITPSEARNKNVTWRSSNKTIASINEQGVVTAISPGTTKITVETEEGGFTASCNITVAGQGKQPQSTFVNDTTVTLTFEKTASAVFYKIDVYLSKANKEVLFDSFRLNADGTPVEPRRGSAIDDLSFTVKGLKHSSKYVIKMYALNAADQLISAYAPLELTTPTSNMPEISDGEVFVSGNTLRLIGMARHTCSIYSISGVLIHQFEVGNPTEYRVLDLPAGVYLLHVVGQKHTLTRKFIIH</sequence>
<dbReference type="InterPro" id="IPR045197">
    <property type="entry name" value="NUP210-like"/>
</dbReference>
<evidence type="ECO:0000256" key="1">
    <source>
        <dbReference type="SAM" id="SignalP"/>
    </source>
</evidence>
<dbReference type="NCBIfam" id="TIGR04183">
    <property type="entry name" value="Por_Secre_tail"/>
    <property type="match status" value="1"/>
</dbReference>
<dbReference type="InterPro" id="IPR026444">
    <property type="entry name" value="Secre_tail"/>
</dbReference>
<dbReference type="InterPro" id="IPR003343">
    <property type="entry name" value="Big_2"/>
</dbReference>
<accession>A0A3P1XWB1</accession>
<feature type="domain" description="BIG2" evidence="2">
    <location>
        <begin position="451"/>
        <end position="528"/>
    </location>
</feature>
<evidence type="ECO:0000259" key="2">
    <source>
        <dbReference type="SMART" id="SM00635"/>
    </source>
</evidence>
<dbReference type="PANTHER" id="PTHR23019:SF0">
    <property type="entry name" value="NUCLEAR PORE MEMBRANE GLYCOPROTEIN 210"/>
    <property type="match status" value="1"/>
</dbReference>
<feature type="domain" description="BIG2" evidence="2">
    <location>
        <begin position="536"/>
        <end position="613"/>
    </location>
</feature>
<keyword evidence="1" id="KW-0732">Signal</keyword>
<feature type="signal peptide" evidence="1">
    <location>
        <begin position="1"/>
        <end position="20"/>
    </location>
</feature>
<dbReference type="AlphaFoldDB" id="A0A3P1XWB1"/>
<evidence type="ECO:0000313" key="4">
    <source>
        <dbReference type="Proteomes" id="UP000278609"/>
    </source>
</evidence>
<feature type="domain" description="BIG2" evidence="2">
    <location>
        <begin position="280"/>
        <end position="357"/>
    </location>
</feature>
<dbReference type="InterPro" id="IPR008964">
    <property type="entry name" value="Invasin/intimin_cell_adhesion"/>
</dbReference>
<name>A0A3P1XWB1_TANFO</name>
<gene>
    <name evidence="3" type="ORF">EII40_00215</name>
</gene>
<protein>
    <submittedName>
        <fullName evidence="3">T9SS C-terminal target domain-containing protein</fullName>
    </submittedName>
</protein>
<dbReference type="Gene3D" id="2.60.40.1080">
    <property type="match status" value="5"/>
</dbReference>
<comment type="caution">
    <text evidence="3">The sequence shown here is derived from an EMBL/GenBank/DDBJ whole genome shotgun (WGS) entry which is preliminary data.</text>
</comment>
<dbReference type="EMBL" id="RQYS01000001">
    <property type="protein sequence ID" value="RRD63122.1"/>
    <property type="molecule type" value="Genomic_DNA"/>
</dbReference>
<dbReference type="OrthoDB" id="1041092at2"/>
<dbReference type="PANTHER" id="PTHR23019">
    <property type="entry name" value="NUCLEAR PORE MEMBRANE GLYCOPROTEIN GP210-RELATED"/>
    <property type="match status" value="1"/>
</dbReference>
<feature type="domain" description="BIG2" evidence="2">
    <location>
        <begin position="623"/>
        <end position="700"/>
    </location>
</feature>
<dbReference type="RefSeq" id="WP_124750266.1">
    <property type="nucleotide sequence ID" value="NZ_RQYS01000001.1"/>
</dbReference>
<feature type="domain" description="BIG2" evidence="2">
    <location>
        <begin position="366"/>
        <end position="443"/>
    </location>
</feature>
<dbReference type="SMART" id="SM00635">
    <property type="entry name" value="BID_2"/>
    <property type="match status" value="5"/>
</dbReference>
<feature type="chain" id="PRO_5018282826" evidence="1">
    <location>
        <begin position="21"/>
        <end position="887"/>
    </location>
</feature>